<evidence type="ECO:0000259" key="1">
    <source>
        <dbReference type="Pfam" id="PF13683"/>
    </source>
</evidence>
<reference evidence="3" key="1">
    <citation type="journal article" date="2019" name="Int. J. Syst. Evol. Microbiol.">
        <title>The Global Catalogue of Microorganisms (GCM) 10K type strain sequencing project: providing services to taxonomists for standard genome sequencing and annotation.</title>
        <authorList>
            <consortium name="The Broad Institute Genomics Platform"/>
            <consortium name="The Broad Institute Genome Sequencing Center for Infectious Disease"/>
            <person name="Wu L."/>
            <person name="Ma J."/>
        </authorList>
    </citation>
    <scope>NUCLEOTIDE SEQUENCE [LARGE SCALE GENOMIC DNA]</scope>
    <source>
        <strain evidence="3">JCM 16904</strain>
    </source>
</reference>
<proteinExistence type="predicted"/>
<dbReference type="Proteomes" id="UP001500902">
    <property type="component" value="Unassembled WGS sequence"/>
</dbReference>
<dbReference type="InterPro" id="IPR001584">
    <property type="entry name" value="Integrase_cat-core"/>
</dbReference>
<protein>
    <recommendedName>
        <fullName evidence="1">Integrase catalytic domain-containing protein</fullName>
    </recommendedName>
</protein>
<dbReference type="Gene3D" id="3.30.420.10">
    <property type="entry name" value="Ribonuclease H-like superfamily/Ribonuclease H"/>
    <property type="match status" value="1"/>
</dbReference>
<comment type="caution">
    <text evidence="2">The sequence shown here is derived from an EMBL/GenBank/DDBJ whole genome shotgun (WGS) entry which is preliminary data.</text>
</comment>
<dbReference type="InterPro" id="IPR012337">
    <property type="entry name" value="RNaseH-like_sf"/>
</dbReference>
<gene>
    <name evidence="2" type="ORF">GCM10022224_075520</name>
</gene>
<accession>A0ABP7D2Z2</accession>
<dbReference type="Pfam" id="PF13683">
    <property type="entry name" value="rve_3"/>
    <property type="match status" value="1"/>
</dbReference>
<keyword evidence="3" id="KW-1185">Reference proteome</keyword>
<organism evidence="2 3">
    <name type="scientific">Nonomuraea antimicrobica</name>
    <dbReference type="NCBI Taxonomy" id="561173"/>
    <lineage>
        <taxon>Bacteria</taxon>
        <taxon>Bacillati</taxon>
        <taxon>Actinomycetota</taxon>
        <taxon>Actinomycetes</taxon>
        <taxon>Streptosporangiales</taxon>
        <taxon>Streptosporangiaceae</taxon>
        <taxon>Nonomuraea</taxon>
    </lineage>
</organism>
<dbReference type="SUPFAM" id="SSF53098">
    <property type="entry name" value="Ribonuclease H-like"/>
    <property type="match status" value="1"/>
</dbReference>
<evidence type="ECO:0000313" key="2">
    <source>
        <dbReference type="EMBL" id="GAA3698434.1"/>
    </source>
</evidence>
<name>A0ABP7D2Z2_9ACTN</name>
<evidence type="ECO:0000313" key="3">
    <source>
        <dbReference type="Proteomes" id="UP001500902"/>
    </source>
</evidence>
<sequence>MDARFTDSFDEVFAGDDIHVLKISPRSPRANAFAERWVRTARAECTDRLLIFDERHLRTVLDEYADHYKRHRPHRSLGLRAPTGSDVIPLPVGRTERRHVLGGLTSEYRRAA</sequence>
<feature type="domain" description="Integrase catalytic" evidence="1">
    <location>
        <begin position="20"/>
        <end position="82"/>
    </location>
</feature>
<dbReference type="EMBL" id="BAAAZP010000152">
    <property type="protein sequence ID" value="GAA3698434.1"/>
    <property type="molecule type" value="Genomic_DNA"/>
</dbReference>
<dbReference type="InterPro" id="IPR036397">
    <property type="entry name" value="RNaseH_sf"/>
</dbReference>